<organism evidence="1 2">
    <name type="scientific">Helianthus annuus</name>
    <name type="common">Common sunflower</name>
    <dbReference type="NCBI Taxonomy" id="4232"/>
    <lineage>
        <taxon>Eukaryota</taxon>
        <taxon>Viridiplantae</taxon>
        <taxon>Streptophyta</taxon>
        <taxon>Embryophyta</taxon>
        <taxon>Tracheophyta</taxon>
        <taxon>Spermatophyta</taxon>
        <taxon>Magnoliopsida</taxon>
        <taxon>eudicotyledons</taxon>
        <taxon>Gunneridae</taxon>
        <taxon>Pentapetalae</taxon>
        <taxon>asterids</taxon>
        <taxon>campanulids</taxon>
        <taxon>Asterales</taxon>
        <taxon>Asteraceae</taxon>
        <taxon>Asteroideae</taxon>
        <taxon>Heliantheae alliance</taxon>
        <taxon>Heliantheae</taxon>
        <taxon>Helianthus</taxon>
    </lineage>
</organism>
<reference evidence="1" key="2">
    <citation type="submission" date="2020-06" db="EMBL/GenBank/DDBJ databases">
        <title>Helianthus annuus Genome sequencing and assembly Release 2.</title>
        <authorList>
            <person name="Gouzy J."/>
            <person name="Langlade N."/>
            <person name="Munos S."/>
        </authorList>
    </citation>
    <scope>NUCLEOTIDE SEQUENCE</scope>
    <source>
        <tissue evidence="1">Leaves</tissue>
    </source>
</reference>
<gene>
    <name evidence="1" type="ORF">HanXRQr2_Chr03g0123001</name>
</gene>
<evidence type="ECO:0000313" key="1">
    <source>
        <dbReference type="EMBL" id="KAF5815429.1"/>
    </source>
</evidence>
<dbReference type="AlphaFoldDB" id="A0A9K3JHV3"/>
<name>A0A9K3JHV3_HELAN</name>
<dbReference type="Gramene" id="mRNA:HanXRQr2_Chr03g0123001">
    <property type="protein sequence ID" value="mRNA:HanXRQr2_Chr03g0123001"/>
    <property type="gene ID" value="HanXRQr2_Chr03g0123001"/>
</dbReference>
<comment type="caution">
    <text evidence="1">The sequence shown here is derived from an EMBL/GenBank/DDBJ whole genome shotgun (WGS) entry which is preliminary data.</text>
</comment>
<evidence type="ECO:0000313" key="2">
    <source>
        <dbReference type="Proteomes" id="UP000215914"/>
    </source>
</evidence>
<protein>
    <submittedName>
        <fullName evidence="1">Uncharacterized protein</fullName>
    </submittedName>
</protein>
<reference evidence="1" key="1">
    <citation type="journal article" date="2017" name="Nature">
        <title>The sunflower genome provides insights into oil metabolism, flowering and Asterid evolution.</title>
        <authorList>
            <person name="Badouin H."/>
            <person name="Gouzy J."/>
            <person name="Grassa C.J."/>
            <person name="Murat F."/>
            <person name="Staton S.E."/>
            <person name="Cottret L."/>
            <person name="Lelandais-Briere C."/>
            <person name="Owens G.L."/>
            <person name="Carrere S."/>
            <person name="Mayjonade B."/>
            <person name="Legrand L."/>
            <person name="Gill N."/>
            <person name="Kane N.C."/>
            <person name="Bowers J.E."/>
            <person name="Hubner S."/>
            <person name="Bellec A."/>
            <person name="Berard A."/>
            <person name="Berges H."/>
            <person name="Blanchet N."/>
            <person name="Boniface M.C."/>
            <person name="Brunel D."/>
            <person name="Catrice O."/>
            <person name="Chaidir N."/>
            <person name="Claudel C."/>
            <person name="Donnadieu C."/>
            <person name="Faraut T."/>
            <person name="Fievet G."/>
            <person name="Helmstetter N."/>
            <person name="King M."/>
            <person name="Knapp S.J."/>
            <person name="Lai Z."/>
            <person name="Le Paslier M.C."/>
            <person name="Lippi Y."/>
            <person name="Lorenzon L."/>
            <person name="Mandel J.R."/>
            <person name="Marage G."/>
            <person name="Marchand G."/>
            <person name="Marquand E."/>
            <person name="Bret-Mestries E."/>
            <person name="Morien E."/>
            <person name="Nambeesan S."/>
            <person name="Nguyen T."/>
            <person name="Pegot-Espagnet P."/>
            <person name="Pouilly N."/>
            <person name="Raftis F."/>
            <person name="Sallet E."/>
            <person name="Schiex T."/>
            <person name="Thomas J."/>
            <person name="Vandecasteele C."/>
            <person name="Vares D."/>
            <person name="Vear F."/>
            <person name="Vautrin S."/>
            <person name="Crespi M."/>
            <person name="Mangin B."/>
            <person name="Burke J.M."/>
            <person name="Salse J."/>
            <person name="Munos S."/>
            <person name="Vincourt P."/>
            <person name="Rieseberg L.H."/>
            <person name="Langlade N.B."/>
        </authorList>
    </citation>
    <scope>NUCLEOTIDE SEQUENCE</scope>
    <source>
        <tissue evidence="1">Leaves</tissue>
    </source>
</reference>
<proteinExistence type="predicted"/>
<dbReference type="EMBL" id="MNCJ02000318">
    <property type="protein sequence ID" value="KAF5815429.1"/>
    <property type="molecule type" value="Genomic_DNA"/>
</dbReference>
<keyword evidence="2" id="KW-1185">Reference proteome</keyword>
<accession>A0A9K3JHV3</accession>
<dbReference type="Proteomes" id="UP000215914">
    <property type="component" value="Unassembled WGS sequence"/>
</dbReference>
<sequence>MYMVHTCIFPIKWANSTSPMMAMSMANDVSPINVLVAKFCPYELQPHHKQ</sequence>